<dbReference type="Pfam" id="PF11009">
    <property type="entry name" value="BrxC"/>
    <property type="match status" value="1"/>
</dbReference>
<evidence type="ECO:0000313" key="1">
    <source>
        <dbReference type="EMBL" id="MEI4768687.1"/>
    </source>
</evidence>
<keyword evidence="2" id="KW-1185">Reference proteome</keyword>
<dbReference type="RefSeq" id="WP_336496243.1">
    <property type="nucleotide sequence ID" value="NZ_JBAWSY010000002.1"/>
</dbReference>
<dbReference type="InterPro" id="IPR022551">
    <property type="entry name" value="BrxC"/>
</dbReference>
<accession>A0ABU8F344</accession>
<name>A0ABU8F344_9BACI</name>
<gene>
    <name evidence="1" type="primary">ytxJ</name>
    <name evidence="1" type="ORF">WAX74_03315</name>
</gene>
<dbReference type="EMBL" id="JBAWSY010000002">
    <property type="protein sequence ID" value="MEI4768687.1"/>
    <property type="molecule type" value="Genomic_DNA"/>
</dbReference>
<comment type="caution">
    <text evidence="1">The sequence shown here is derived from an EMBL/GenBank/DDBJ whole genome shotgun (WGS) entry which is preliminary data.</text>
</comment>
<reference evidence="1 2" key="1">
    <citation type="submission" date="2024-01" db="EMBL/GenBank/DDBJ databases">
        <title>Seven novel Bacillus-like species.</title>
        <authorList>
            <person name="Liu G."/>
        </authorList>
    </citation>
    <scope>NUCLEOTIDE SEQUENCE [LARGE SCALE GENOMIC DNA]</scope>
    <source>
        <strain evidence="1 2">FJAT-51614</strain>
    </source>
</reference>
<sequence length="110" mass="12332">MSTYTEISSIGEWEELLQESNEKPFLLLKHSTTCPISAFAYGEFNSFDSPVDTFLVKVIESREVSNGIESDLGIRHESPQAFLISNGKAVWHTSHRKITSKELAKAVETI</sequence>
<evidence type="ECO:0000313" key="2">
    <source>
        <dbReference type="Proteomes" id="UP001364890"/>
    </source>
</evidence>
<dbReference type="Gene3D" id="3.40.30.10">
    <property type="entry name" value="Glutaredoxin"/>
    <property type="match status" value="1"/>
</dbReference>
<dbReference type="NCBIfam" id="TIGR04019">
    <property type="entry name" value="B_thiol_YtxJ"/>
    <property type="match status" value="1"/>
</dbReference>
<organism evidence="1 2">
    <name type="scientific">Psychrobacillus mangrovi</name>
    <dbReference type="NCBI Taxonomy" id="3117745"/>
    <lineage>
        <taxon>Bacteria</taxon>
        <taxon>Bacillati</taxon>
        <taxon>Bacillota</taxon>
        <taxon>Bacilli</taxon>
        <taxon>Bacillales</taxon>
        <taxon>Bacillaceae</taxon>
        <taxon>Psychrobacillus</taxon>
    </lineage>
</organism>
<proteinExistence type="predicted"/>
<dbReference type="Proteomes" id="UP001364890">
    <property type="component" value="Unassembled WGS sequence"/>
</dbReference>
<protein>
    <submittedName>
        <fullName evidence="1">Bacillithiol system redox-active protein YtxJ</fullName>
    </submittedName>
</protein>